<organism evidence="3 4">
    <name type="scientific">Natronobacterium texcoconense</name>
    <dbReference type="NCBI Taxonomy" id="1095778"/>
    <lineage>
        <taxon>Archaea</taxon>
        <taxon>Methanobacteriati</taxon>
        <taxon>Methanobacteriota</taxon>
        <taxon>Stenosarchaea group</taxon>
        <taxon>Halobacteria</taxon>
        <taxon>Halobacteriales</taxon>
        <taxon>Natrialbaceae</taxon>
        <taxon>Natronobacterium</taxon>
    </lineage>
</organism>
<feature type="transmembrane region" description="Helical" evidence="1">
    <location>
        <begin position="172"/>
        <end position="194"/>
    </location>
</feature>
<proteinExistence type="predicted"/>
<feature type="transmembrane region" description="Helical" evidence="1">
    <location>
        <begin position="119"/>
        <end position="141"/>
    </location>
</feature>
<name>A0A1H1F357_NATTX</name>
<reference evidence="4" key="1">
    <citation type="submission" date="2016-10" db="EMBL/GenBank/DDBJ databases">
        <authorList>
            <person name="Varghese N."/>
            <person name="Submissions S."/>
        </authorList>
    </citation>
    <scope>NUCLEOTIDE SEQUENCE [LARGE SCALE GENOMIC DNA]</scope>
    <source>
        <strain evidence="4">DSM 24767</strain>
    </source>
</reference>
<feature type="transmembrane region" description="Helical" evidence="1">
    <location>
        <begin position="44"/>
        <end position="66"/>
    </location>
</feature>
<keyword evidence="1" id="KW-1133">Transmembrane helix</keyword>
<keyword evidence="1" id="KW-0812">Transmembrane</keyword>
<keyword evidence="4" id="KW-1185">Reference proteome</keyword>
<accession>A0A1H1F357</accession>
<feature type="transmembrane region" description="Helical" evidence="1">
    <location>
        <begin position="21"/>
        <end position="38"/>
    </location>
</feature>
<feature type="transmembrane region" description="Helical" evidence="1">
    <location>
        <begin position="94"/>
        <end position="113"/>
    </location>
</feature>
<feature type="domain" description="DUF1616" evidence="2">
    <location>
        <begin position="23"/>
        <end position="323"/>
    </location>
</feature>
<dbReference type="Proteomes" id="UP000198848">
    <property type="component" value="Unassembled WGS sequence"/>
</dbReference>
<dbReference type="InterPro" id="IPR011674">
    <property type="entry name" value="DUF1616"/>
</dbReference>
<gene>
    <name evidence="3" type="ORF">SAMN04489842_1803</name>
</gene>
<evidence type="ECO:0000313" key="3">
    <source>
        <dbReference type="EMBL" id="SDQ95425.1"/>
    </source>
</evidence>
<protein>
    <submittedName>
        <fullName evidence="3">Uncharacterized membrane protein</fullName>
    </submittedName>
</protein>
<sequence length="332" mass="34635">MSFATATRTRLASVRKYPSDIAVVSLAALVAYVVVTSLEAGSGLRLTATFVLALFLPGYAFVSVLFPAAERNARETAATTAETHPRGIDAVERLGLSLALSIAFVPLVAIVLAVTEFGIGAESGAGALALITVVSAQLGAVRRLRTPEADRFVVSVSSWIGRVRRAPSTVSASSTILVLAVAVACGALLVGVIAPAATGGFTELGLYSETDDGDLVAGELPDEVEPGESVPVTIAIENHEREPAEYTVVVQQQHVENGEIVDRTELGEVDGSVSAGGTGTGEYDVTPTADDGDTVRVSLLLYDDDPPLEPTNENAEEDTYFWLTVTEDAAED</sequence>
<evidence type="ECO:0000259" key="2">
    <source>
        <dbReference type="Pfam" id="PF07760"/>
    </source>
</evidence>
<dbReference type="RefSeq" id="WP_090380532.1">
    <property type="nucleotide sequence ID" value="NZ_FNLC01000002.1"/>
</dbReference>
<dbReference type="EMBL" id="FNLC01000002">
    <property type="protein sequence ID" value="SDQ95425.1"/>
    <property type="molecule type" value="Genomic_DNA"/>
</dbReference>
<dbReference type="STRING" id="1095778.SAMN04489842_1803"/>
<keyword evidence="1" id="KW-0472">Membrane</keyword>
<evidence type="ECO:0000313" key="4">
    <source>
        <dbReference type="Proteomes" id="UP000198848"/>
    </source>
</evidence>
<evidence type="ECO:0000256" key="1">
    <source>
        <dbReference type="SAM" id="Phobius"/>
    </source>
</evidence>
<dbReference type="Pfam" id="PF07760">
    <property type="entry name" value="DUF1616"/>
    <property type="match status" value="1"/>
</dbReference>
<dbReference type="OrthoDB" id="82282at2157"/>
<dbReference type="AlphaFoldDB" id="A0A1H1F357"/>